<name>A0A4R6U7Z3_9BACI</name>
<gene>
    <name evidence="3" type="ORF">EV213_10199</name>
</gene>
<feature type="region of interest" description="Disordered" evidence="1">
    <location>
        <begin position="137"/>
        <end position="158"/>
    </location>
</feature>
<dbReference type="AlphaFoldDB" id="A0A4R6U7Z3"/>
<evidence type="ECO:0000256" key="1">
    <source>
        <dbReference type="SAM" id="MobiDB-lite"/>
    </source>
</evidence>
<comment type="caution">
    <text evidence="3">The sequence shown here is derived from an EMBL/GenBank/DDBJ whole genome shotgun (WGS) entry which is preliminary data.</text>
</comment>
<dbReference type="InterPro" id="IPR032693">
    <property type="entry name" value="YtkA-like_dom"/>
</dbReference>
<reference evidence="3 4" key="1">
    <citation type="submission" date="2019-03" db="EMBL/GenBank/DDBJ databases">
        <title>Genomic Encyclopedia of Type Strains, Phase IV (KMG-IV): sequencing the most valuable type-strain genomes for metagenomic binning, comparative biology and taxonomic classification.</title>
        <authorList>
            <person name="Goeker M."/>
        </authorList>
    </citation>
    <scope>NUCLEOTIDE SEQUENCE [LARGE SCALE GENOMIC DNA]</scope>
    <source>
        <strain evidence="3 4">DSM 28697</strain>
    </source>
</reference>
<feature type="domain" description="YtkA-like" evidence="2">
    <location>
        <begin position="50"/>
        <end position="113"/>
    </location>
</feature>
<dbReference type="OrthoDB" id="2679563at2"/>
<dbReference type="EMBL" id="SNYJ01000001">
    <property type="protein sequence ID" value="TDQ42670.1"/>
    <property type="molecule type" value="Genomic_DNA"/>
</dbReference>
<evidence type="ECO:0000313" key="4">
    <source>
        <dbReference type="Proteomes" id="UP000295632"/>
    </source>
</evidence>
<evidence type="ECO:0000313" key="3">
    <source>
        <dbReference type="EMBL" id="TDQ42670.1"/>
    </source>
</evidence>
<accession>A0A4R6U7Z3</accession>
<organism evidence="3 4">
    <name type="scientific">Aureibacillus halotolerans</name>
    <dbReference type="NCBI Taxonomy" id="1508390"/>
    <lineage>
        <taxon>Bacteria</taxon>
        <taxon>Bacillati</taxon>
        <taxon>Bacillota</taxon>
        <taxon>Bacilli</taxon>
        <taxon>Bacillales</taxon>
        <taxon>Bacillaceae</taxon>
        <taxon>Aureibacillus</taxon>
    </lineage>
</organism>
<dbReference type="Pfam" id="PF13115">
    <property type="entry name" value="YtkA"/>
    <property type="match status" value="1"/>
</dbReference>
<protein>
    <recommendedName>
        <fullName evidence="2">YtkA-like domain-containing protein</fullName>
    </recommendedName>
</protein>
<keyword evidence="4" id="KW-1185">Reference proteome</keyword>
<dbReference type="PROSITE" id="PS51257">
    <property type="entry name" value="PROKAR_LIPOPROTEIN"/>
    <property type="match status" value="1"/>
</dbReference>
<feature type="compositionally biased region" description="Acidic residues" evidence="1">
    <location>
        <begin position="137"/>
        <end position="147"/>
    </location>
</feature>
<proteinExistence type="predicted"/>
<dbReference type="Proteomes" id="UP000295632">
    <property type="component" value="Unassembled WGS sequence"/>
</dbReference>
<evidence type="ECO:0000259" key="2">
    <source>
        <dbReference type="Pfam" id="PF13115"/>
    </source>
</evidence>
<sequence>MSKMIGSNIIMGVMLLFIITGCSLSPGVETLYTQQPPLDTELSIVGDVQPDQEATVEVMVTNGDEPIQDAKVVFSVWKENDRENAIYMDGEPATNGMYTALLPVGTDGIYYVKAEATVSEKQTLTPIKRFVVGDLSEEEQDTIENDEQENHGGGGHHH</sequence>
<dbReference type="RefSeq" id="WP_133578514.1">
    <property type="nucleotide sequence ID" value="NZ_SNYJ01000001.1"/>
</dbReference>